<evidence type="ECO:0000313" key="1">
    <source>
        <dbReference type="EMBL" id="CAH1398805.1"/>
    </source>
</evidence>
<organism evidence="1 2">
    <name type="scientific">Nezara viridula</name>
    <name type="common">Southern green stink bug</name>
    <name type="synonym">Cimex viridulus</name>
    <dbReference type="NCBI Taxonomy" id="85310"/>
    <lineage>
        <taxon>Eukaryota</taxon>
        <taxon>Metazoa</taxon>
        <taxon>Ecdysozoa</taxon>
        <taxon>Arthropoda</taxon>
        <taxon>Hexapoda</taxon>
        <taxon>Insecta</taxon>
        <taxon>Pterygota</taxon>
        <taxon>Neoptera</taxon>
        <taxon>Paraneoptera</taxon>
        <taxon>Hemiptera</taxon>
        <taxon>Heteroptera</taxon>
        <taxon>Panheteroptera</taxon>
        <taxon>Pentatomomorpha</taxon>
        <taxon>Pentatomoidea</taxon>
        <taxon>Pentatomidae</taxon>
        <taxon>Pentatominae</taxon>
        <taxon>Nezara</taxon>
    </lineage>
</organism>
<proteinExistence type="predicted"/>
<reference evidence="1" key="1">
    <citation type="submission" date="2022-01" db="EMBL/GenBank/DDBJ databases">
        <authorList>
            <person name="King R."/>
        </authorList>
    </citation>
    <scope>NUCLEOTIDE SEQUENCE</scope>
</reference>
<sequence>MNCSIHFCSFLKDYVDIGLLTEPTPCALLQPLSNFKDLNNLSILHDCVISAQPWPYIIPNI</sequence>
<protein>
    <submittedName>
        <fullName evidence="1">Uncharacterized protein</fullName>
    </submittedName>
</protein>
<accession>A0A9P0HAT7</accession>
<name>A0A9P0HAT7_NEZVI</name>
<gene>
    <name evidence="1" type="ORF">NEZAVI_LOCUS8389</name>
</gene>
<dbReference type="AlphaFoldDB" id="A0A9P0HAT7"/>
<keyword evidence="2" id="KW-1185">Reference proteome</keyword>
<evidence type="ECO:0000313" key="2">
    <source>
        <dbReference type="Proteomes" id="UP001152798"/>
    </source>
</evidence>
<dbReference type="EMBL" id="OV725080">
    <property type="protein sequence ID" value="CAH1398805.1"/>
    <property type="molecule type" value="Genomic_DNA"/>
</dbReference>
<dbReference type="Proteomes" id="UP001152798">
    <property type="component" value="Chromosome 4"/>
</dbReference>